<keyword evidence="2" id="KW-1185">Reference proteome</keyword>
<protein>
    <recommendedName>
        <fullName evidence="3">Lipoprotein</fullName>
    </recommendedName>
</protein>
<dbReference type="PROSITE" id="PS51257">
    <property type="entry name" value="PROKAR_LIPOPROTEIN"/>
    <property type="match status" value="1"/>
</dbReference>
<reference evidence="1 2" key="1">
    <citation type="submission" date="2020-03" db="EMBL/GenBank/DDBJ databases">
        <title>Cyclobacterium plantarum sp. nov., a marine bacterium isolated from a coastal-marine wetland.</title>
        <authorList>
            <person name="Sanchez-Porro C."/>
            <person name="Ventosa A."/>
            <person name="Amoozegar M."/>
        </authorList>
    </citation>
    <scope>NUCLEOTIDE SEQUENCE [LARGE SCALE GENOMIC DNA]</scope>
    <source>
        <strain evidence="1 2">GBPx2</strain>
    </source>
</reference>
<gene>
    <name evidence="1" type="ORF">G9Q97_05595</name>
</gene>
<comment type="caution">
    <text evidence="1">The sequence shown here is derived from an EMBL/GenBank/DDBJ whole genome shotgun (WGS) entry which is preliminary data.</text>
</comment>
<sequence>MKNRTWTIILLLALVSACTIDGEEGNPDDLKMVNQGNVVLELSDIDYYDFSTHVVYLKENNRLEGDFGQLQGANMVVNGSEVYPLKIHEPYLATMSVGPHIKSLIDVFGDFAFRISFGDFPDGAGSSIQDPRSDPRIISALKKQNKYRAGLSIDTESIIREGNQLKLKIKLRNLDNQDYYFLDPHKMGEGLFHYFSNGLEFFDPVQMKYQQNRIQHEQPESSQFWSLDWMSVIKGKESKTFEFTYPFENVPTGRDLKFSFTFPSPELSITQRSDLDQEGGRIWLGNVGTELIKRF</sequence>
<organism evidence="1 2">
    <name type="scientific">Cyclobacterium plantarum</name>
    <dbReference type="NCBI Taxonomy" id="2716263"/>
    <lineage>
        <taxon>Bacteria</taxon>
        <taxon>Pseudomonadati</taxon>
        <taxon>Bacteroidota</taxon>
        <taxon>Cytophagia</taxon>
        <taxon>Cytophagales</taxon>
        <taxon>Cyclobacteriaceae</taxon>
        <taxon>Cyclobacterium</taxon>
    </lineage>
</organism>
<evidence type="ECO:0008006" key="3">
    <source>
        <dbReference type="Google" id="ProtNLM"/>
    </source>
</evidence>
<evidence type="ECO:0000313" key="1">
    <source>
        <dbReference type="EMBL" id="NHE56289.1"/>
    </source>
</evidence>
<dbReference type="Proteomes" id="UP000649799">
    <property type="component" value="Unassembled WGS sequence"/>
</dbReference>
<dbReference type="RefSeq" id="WP_166143971.1">
    <property type="nucleotide sequence ID" value="NZ_JAANYN010000002.1"/>
</dbReference>
<accession>A0ABX0H3U3</accession>
<dbReference type="EMBL" id="JAANYN010000002">
    <property type="protein sequence ID" value="NHE56289.1"/>
    <property type="molecule type" value="Genomic_DNA"/>
</dbReference>
<evidence type="ECO:0000313" key="2">
    <source>
        <dbReference type="Proteomes" id="UP000649799"/>
    </source>
</evidence>
<name>A0ABX0H3U3_9BACT</name>
<proteinExistence type="predicted"/>